<feature type="signal peptide" evidence="3">
    <location>
        <begin position="1"/>
        <end position="18"/>
    </location>
</feature>
<dbReference type="EMBL" id="WKFB01000296">
    <property type="protein sequence ID" value="KAF6727889.1"/>
    <property type="molecule type" value="Genomic_DNA"/>
</dbReference>
<name>A0A834FBC8_ORYME</name>
<dbReference type="Proteomes" id="UP000646548">
    <property type="component" value="Unassembled WGS sequence"/>
</dbReference>
<comment type="caution">
    <text evidence="4">The sequence shown here is derived from an EMBL/GenBank/DDBJ whole genome shotgun (WGS) entry which is preliminary data.</text>
</comment>
<keyword evidence="2" id="KW-0472">Membrane</keyword>
<keyword evidence="2" id="KW-0812">Transmembrane</keyword>
<protein>
    <submittedName>
        <fullName evidence="4">Uncharacterized protein</fullName>
    </submittedName>
</protein>
<evidence type="ECO:0000256" key="1">
    <source>
        <dbReference type="SAM" id="MobiDB-lite"/>
    </source>
</evidence>
<feature type="region of interest" description="Disordered" evidence="1">
    <location>
        <begin position="158"/>
        <end position="181"/>
    </location>
</feature>
<dbReference type="AlphaFoldDB" id="A0A834FBC8"/>
<evidence type="ECO:0000313" key="4">
    <source>
        <dbReference type="EMBL" id="KAF6727889.1"/>
    </source>
</evidence>
<reference evidence="4" key="1">
    <citation type="journal article" name="BMC Genomics">
        <title>Long-read sequencing and de novo genome assembly of marine medaka (Oryzias melastigma).</title>
        <authorList>
            <person name="Liang P."/>
            <person name="Saqib H.S.A."/>
            <person name="Ni X."/>
            <person name="Shen Y."/>
        </authorList>
    </citation>
    <scope>NUCLEOTIDE SEQUENCE</scope>
    <source>
        <strain evidence="4">Bigg-433</strain>
    </source>
</reference>
<feature type="compositionally biased region" description="Polar residues" evidence="1">
    <location>
        <begin position="250"/>
        <end position="259"/>
    </location>
</feature>
<sequence length="269" mass="30415">MALWLKQAVLVLLTVAEAAMAGCSQEINLSSPGDPLRKERVNTSARSLKFLCDIPTKSSRYRVTFYFRDSNTKNISHKCSTAIYGNLNAFTTSPKKKQTNQTDPNMKCYNKTWEIQNITRENNGFYSCEIHIEIPVLNTTKSREVEVLFVPSINNPPSENKPSLEKISSSENNPLSEKKTQLGNNPISSLWLPLGLSLLAVVILMVLGVVNRRACLRNREEPIYVNTNLKPSPRSVPQRDQLKLAEPYQNMRTPSPTRSNKVRTNRPRP</sequence>
<feature type="compositionally biased region" description="Basic residues" evidence="1">
    <location>
        <begin position="260"/>
        <end position="269"/>
    </location>
</feature>
<evidence type="ECO:0000256" key="2">
    <source>
        <dbReference type="SAM" id="Phobius"/>
    </source>
</evidence>
<organism evidence="4 5">
    <name type="scientific">Oryzias melastigma</name>
    <name type="common">Marine medaka</name>
    <dbReference type="NCBI Taxonomy" id="30732"/>
    <lineage>
        <taxon>Eukaryota</taxon>
        <taxon>Metazoa</taxon>
        <taxon>Chordata</taxon>
        <taxon>Craniata</taxon>
        <taxon>Vertebrata</taxon>
        <taxon>Euteleostomi</taxon>
        <taxon>Actinopterygii</taxon>
        <taxon>Neopterygii</taxon>
        <taxon>Teleostei</taxon>
        <taxon>Neoteleostei</taxon>
        <taxon>Acanthomorphata</taxon>
        <taxon>Ovalentaria</taxon>
        <taxon>Atherinomorphae</taxon>
        <taxon>Beloniformes</taxon>
        <taxon>Adrianichthyidae</taxon>
        <taxon>Oryziinae</taxon>
        <taxon>Oryzias</taxon>
    </lineage>
</organism>
<accession>A0A834FBC8</accession>
<keyword evidence="3" id="KW-0732">Signal</keyword>
<feature type="region of interest" description="Disordered" evidence="1">
    <location>
        <begin position="226"/>
        <end position="269"/>
    </location>
</feature>
<evidence type="ECO:0000313" key="5">
    <source>
        <dbReference type="Proteomes" id="UP000646548"/>
    </source>
</evidence>
<evidence type="ECO:0000256" key="3">
    <source>
        <dbReference type="SAM" id="SignalP"/>
    </source>
</evidence>
<keyword evidence="2" id="KW-1133">Transmembrane helix</keyword>
<proteinExistence type="predicted"/>
<feature type="transmembrane region" description="Helical" evidence="2">
    <location>
        <begin position="190"/>
        <end position="210"/>
    </location>
</feature>
<feature type="chain" id="PRO_5032376963" evidence="3">
    <location>
        <begin position="19"/>
        <end position="269"/>
    </location>
</feature>
<gene>
    <name evidence="4" type="ORF">FQA47_019524</name>
</gene>